<evidence type="ECO:0000313" key="12">
    <source>
        <dbReference type="EMBL" id="KAL0484077.1"/>
    </source>
</evidence>
<evidence type="ECO:0000256" key="1">
    <source>
        <dbReference type="ARBA" id="ARBA00004448"/>
    </source>
</evidence>
<feature type="repeat" description="Solcar" evidence="10">
    <location>
        <begin position="255"/>
        <end position="340"/>
    </location>
</feature>
<evidence type="ECO:0000256" key="7">
    <source>
        <dbReference type="ARBA" id="ARBA00022989"/>
    </source>
</evidence>
<keyword evidence="8" id="KW-0496">Mitochondrion</keyword>
<evidence type="ECO:0000256" key="2">
    <source>
        <dbReference type="ARBA" id="ARBA00006375"/>
    </source>
</evidence>
<comment type="caution">
    <text evidence="12">The sequence shown here is derived from an EMBL/GenBank/DDBJ whole genome shotgun (WGS) entry which is preliminary data.</text>
</comment>
<evidence type="ECO:0000256" key="5">
    <source>
        <dbReference type="ARBA" id="ARBA00022737"/>
    </source>
</evidence>
<keyword evidence="9 10" id="KW-0472">Membrane</keyword>
<protein>
    <submittedName>
        <fullName evidence="12">Solute carrier family 25 member</fullName>
    </submittedName>
</protein>
<comment type="similarity">
    <text evidence="2 11">Belongs to the mitochondrial carrier (TC 2.A.29) family.</text>
</comment>
<dbReference type="InterPro" id="IPR023395">
    <property type="entry name" value="MCP_dom_sf"/>
</dbReference>
<dbReference type="InterPro" id="IPR018108">
    <property type="entry name" value="MCP_transmembrane"/>
</dbReference>
<dbReference type="PROSITE" id="PS50920">
    <property type="entry name" value="SOLCAR"/>
    <property type="match status" value="3"/>
</dbReference>
<keyword evidence="4 10" id="KW-0812">Transmembrane</keyword>
<sequence length="341" mass="37630">MTIKQFLYGLIPTHDPSIMNAHKAYINTLSANTLFTSNHDTICYYQSNTPTPRPNISYTSSSSCGNSTVNNQIGPLQQILAASFGAALTSLFVTPLDVIKTRKQARTIPDGKSLAQSIRFIVSKEGITGLWRGLAPAVVMQVPSTGLYYSTYDNIRRNIDEDWVYSPLVAGTSARLLAATVTSPFEYIRTVAQSSSSMDKKTGLGLLKNMSYKNMWTGLWPTILRDTPFSAIYWMCYESSKKKLRSHFSADNQPEIFLTSFASGALAGSLAATVTTPIDVVKTRIQSDANGVHIRMWDTAKQIHAEDGIKGFFRGYVPRMARVAPACAIMISSYEIFKELV</sequence>
<feature type="repeat" description="Solcar" evidence="10">
    <location>
        <begin position="162"/>
        <end position="243"/>
    </location>
</feature>
<keyword evidence="5" id="KW-0677">Repeat</keyword>
<evidence type="ECO:0000313" key="13">
    <source>
        <dbReference type="Proteomes" id="UP001431209"/>
    </source>
</evidence>
<dbReference type="GO" id="GO:1990542">
    <property type="term" value="P:mitochondrial transmembrane transport"/>
    <property type="evidence" value="ECO:0007669"/>
    <property type="project" value="InterPro"/>
</dbReference>
<accession>A0AAW2Z498</accession>
<keyword evidence="3 11" id="KW-0813">Transport</keyword>
<evidence type="ECO:0000256" key="10">
    <source>
        <dbReference type="PROSITE-ProRule" id="PRU00282"/>
    </source>
</evidence>
<evidence type="ECO:0000256" key="11">
    <source>
        <dbReference type="RuleBase" id="RU000488"/>
    </source>
</evidence>
<evidence type="ECO:0000256" key="3">
    <source>
        <dbReference type="ARBA" id="ARBA00022448"/>
    </source>
</evidence>
<dbReference type="GO" id="GO:0005743">
    <property type="term" value="C:mitochondrial inner membrane"/>
    <property type="evidence" value="ECO:0007669"/>
    <property type="project" value="UniProtKB-SubCell"/>
</dbReference>
<keyword evidence="7" id="KW-1133">Transmembrane helix</keyword>
<organism evidence="12 13">
    <name type="scientific">Acrasis kona</name>
    <dbReference type="NCBI Taxonomy" id="1008807"/>
    <lineage>
        <taxon>Eukaryota</taxon>
        <taxon>Discoba</taxon>
        <taxon>Heterolobosea</taxon>
        <taxon>Tetramitia</taxon>
        <taxon>Eutetramitia</taxon>
        <taxon>Acrasidae</taxon>
        <taxon>Acrasis</taxon>
    </lineage>
</organism>
<dbReference type="EMBL" id="JAOPGA020001019">
    <property type="protein sequence ID" value="KAL0484077.1"/>
    <property type="molecule type" value="Genomic_DNA"/>
</dbReference>
<gene>
    <name evidence="12" type="ORF">AKO1_004696</name>
</gene>
<evidence type="ECO:0000256" key="8">
    <source>
        <dbReference type="ARBA" id="ARBA00023128"/>
    </source>
</evidence>
<proteinExistence type="inferred from homology"/>
<keyword evidence="6" id="KW-0999">Mitochondrion inner membrane</keyword>
<keyword evidence="13" id="KW-1185">Reference proteome</keyword>
<dbReference type="Pfam" id="PF00153">
    <property type="entry name" value="Mito_carr"/>
    <property type="match status" value="3"/>
</dbReference>
<dbReference type="InterPro" id="IPR045315">
    <property type="entry name" value="Mtm1-like"/>
</dbReference>
<dbReference type="Proteomes" id="UP001431209">
    <property type="component" value="Unassembled WGS sequence"/>
</dbReference>
<dbReference type="Gene3D" id="1.50.40.10">
    <property type="entry name" value="Mitochondrial carrier domain"/>
    <property type="match status" value="2"/>
</dbReference>
<evidence type="ECO:0000256" key="9">
    <source>
        <dbReference type="ARBA" id="ARBA00023136"/>
    </source>
</evidence>
<feature type="repeat" description="Solcar" evidence="10">
    <location>
        <begin position="73"/>
        <end position="158"/>
    </location>
</feature>
<dbReference type="PANTHER" id="PTHR45760">
    <property type="entry name" value="FI19922P1-RELATED"/>
    <property type="match status" value="1"/>
</dbReference>
<reference evidence="12 13" key="1">
    <citation type="submission" date="2024-03" db="EMBL/GenBank/DDBJ databases">
        <title>The Acrasis kona genome and developmental transcriptomes reveal deep origins of eukaryotic multicellular pathways.</title>
        <authorList>
            <person name="Sheikh S."/>
            <person name="Fu C.-J."/>
            <person name="Brown M.W."/>
            <person name="Baldauf S.L."/>
        </authorList>
    </citation>
    <scope>NUCLEOTIDE SEQUENCE [LARGE SCALE GENOMIC DNA]</scope>
    <source>
        <strain evidence="12 13">ATCC MYA-3509</strain>
    </source>
</reference>
<name>A0AAW2Z498_9EUKA</name>
<dbReference type="PANTHER" id="PTHR45760:SF2">
    <property type="entry name" value="FI19922P1-RELATED"/>
    <property type="match status" value="1"/>
</dbReference>
<dbReference type="SUPFAM" id="SSF103506">
    <property type="entry name" value="Mitochondrial carrier"/>
    <property type="match status" value="1"/>
</dbReference>
<comment type="subcellular location">
    <subcellularLocation>
        <location evidence="1">Mitochondrion inner membrane</location>
        <topology evidence="1">Multi-pass membrane protein</topology>
    </subcellularLocation>
</comment>
<evidence type="ECO:0000256" key="6">
    <source>
        <dbReference type="ARBA" id="ARBA00022792"/>
    </source>
</evidence>
<dbReference type="AlphaFoldDB" id="A0AAW2Z498"/>
<evidence type="ECO:0000256" key="4">
    <source>
        <dbReference type="ARBA" id="ARBA00022692"/>
    </source>
</evidence>